<dbReference type="InterPro" id="IPR005149">
    <property type="entry name" value="Tscrpt_reg_PadR_N"/>
</dbReference>
<evidence type="ECO:0000313" key="2">
    <source>
        <dbReference type="EMBL" id="MBD0382312.1"/>
    </source>
</evidence>
<dbReference type="InterPro" id="IPR036390">
    <property type="entry name" value="WH_DNA-bd_sf"/>
</dbReference>
<comment type="caution">
    <text evidence="2">The sequence shown here is derived from an EMBL/GenBank/DDBJ whole genome shotgun (WGS) entry which is preliminary data.</text>
</comment>
<proteinExistence type="predicted"/>
<dbReference type="Pfam" id="PF03551">
    <property type="entry name" value="PadR"/>
    <property type="match status" value="1"/>
</dbReference>
<dbReference type="EMBL" id="JACVVD010000007">
    <property type="protein sequence ID" value="MBD0382312.1"/>
    <property type="molecule type" value="Genomic_DNA"/>
</dbReference>
<evidence type="ECO:0000313" key="3">
    <source>
        <dbReference type="Proteomes" id="UP000650466"/>
    </source>
</evidence>
<dbReference type="Gene3D" id="1.10.10.10">
    <property type="entry name" value="Winged helix-like DNA-binding domain superfamily/Winged helix DNA-binding domain"/>
    <property type="match status" value="1"/>
</dbReference>
<dbReference type="PANTHER" id="PTHR43252">
    <property type="entry name" value="TRANSCRIPTIONAL REGULATOR YQJI"/>
    <property type="match status" value="1"/>
</dbReference>
<reference evidence="2" key="1">
    <citation type="submission" date="2020-09" db="EMBL/GenBank/DDBJ databases">
        <title>Draft Genome Sequence of Paenibacillus sp. WST5.</title>
        <authorList>
            <person name="Bao Z."/>
        </authorList>
    </citation>
    <scope>NUCLEOTIDE SEQUENCE</scope>
    <source>
        <strain evidence="2">WST5</strain>
    </source>
</reference>
<keyword evidence="3" id="KW-1185">Reference proteome</keyword>
<feature type="domain" description="Transcription regulator PadR N-terminal" evidence="1">
    <location>
        <begin position="16"/>
        <end position="89"/>
    </location>
</feature>
<name>A0A926KRQ9_9BACL</name>
<sequence length="205" mass="24294">MKRTKKTQRSPLALAILALLTERPMHPYRMQQLIKERRKDEVINVRQRTSIYQTIDRLLRDELITVQETLREEGRPDRTIYEATAEGKQLSLEWLREMLSTPVQEFPEFPVAVSFLSLLAPEDVQLQFEKREHALDTELKHVEAELQTFKEIIPRLFMLESEHKRAVLAAELQWVRAIAEDIRTGVLVWNEEWIREIARRLNSPE</sequence>
<gene>
    <name evidence="2" type="ORF">ICC18_19530</name>
</gene>
<dbReference type="AlphaFoldDB" id="A0A926KRQ9"/>
<dbReference type="PANTHER" id="PTHR43252:SF2">
    <property type="entry name" value="TRANSCRIPTION REGULATOR, PADR-LIKE FAMILY"/>
    <property type="match status" value="1"/>
</dbReference>
<dbReference type="SUPFAM" id="SSF46785">
    <property type="entry name" value="Winged helix' DNA-binding domain"/>
    <property type="match status" value="1"/>
</dbReference>
<dbReference type="Proteomes" id="UP000650466">
    <property type="component" value="Unassembled WGS sequence"/>
</dbReference>
<accession>A0A926KRQ9</accession>
<dbReference type="InterPro" id="IPR036388">
    <property type="entry name" value="WH-like_DNA-bd_sf"/>
</dbReference>
<evidence type="ECO:0000259" key="1">
    <source>
        <dbReference type="Pfam" id="PF03551"/>
    </source>
</evidence>
<protein>
    <submittedName>
        <fullName evidence="2">PadR family transcriptional regulator</fullName>
    </submittedName>
</protein>
<organism evidence="2 3">
    <name type="scientific">Paenibacillus sedimenti</name>
    <dbReference type="NCBI Taxonomy" id="2770274"/>
    <lineage>
        <taxon>Bacteria</taxon>
        <taxon>Bacillati</taxon>
        <taxon>Bacillota</taxon>
        <taxon>Bacilli</taxon>
        <taxon>Bacillales</taxon>
        <taxon>Paenibacillaceae</taxon>
        <taxon>Paenibacillus</taxon>
    </lineage>
</organism>